<evidence type="ECO:0000313" key="9">
    <source>
        <dbReference type="Proteomes" id="UP000027456"/>
    </source>
</evidence>
<protein>
    <submittedName>
        <fullName evidence="8">Putative acyltransferase-like protein</fullName>
    </submittedName>
</protein>
<evidence type="ECO:0000256" key="5">
    <source>
        <dbReference type="ARBA" id="ARBA00023136"/>
    </source>
</evidence>
<comment type="caution">
    <text evidence="8">The sequence shown here is derived from an EMBL/GenBank/DDBJ whole genome shotgun (WGS) entry which is preliminary data.</text>
</comment>
<evidence type="ECO:0000313" key="8">
    <source>
        <dbReference type="EMBL" id="KEP55373.1"/>
    </source>
</evidence>
<dbReference type="OrthoDB" id="272512at2759"/>
<reference evidence="8 9" key="1">
    <citation type="submission" date="2013-12" db="EMBL/GenBank/DDBJ databases">
        <authorList>
            <person name="Cubeta M."/>
            <person name="Pakala S."/>
            <person name="Fedorova N."/>
            <person name="Thomas E."/>
            <person name="Dean R."/>
            <person name="Jabaji S."/>
            <person name="Neate S."/>
            <person name="Toda T."/>
            <person name="Tavantzis S."/>
            <person name="Vilgalys R."/>
            <person name="Bharathan N."/>
            <person name="Pakala S."/>
            <person name="Losada L.S."/>
            <person name="Zafar N."/>
            <person name="Nierman W."/>
        </authorList>
    </citation>
    <scope>NUCLEOTIDE SEQUENCE [LARGE SCALE GENOMIC DNA]</scope>
    <source>
        <strain evidence="8 9">123E</strain>
    </source>
</reference>
<dbReference type="PANTHER" id="PTHR23063:SF60">
    <property type="entry name" value="LYSOPHOSPHATIDIC ACID:OLEOYL-COA ACYLTRANSFERASE 1"/>
    <property type="match status" value="1"/>
</dbReference>
<dbReference type="GO" id="GO:0006629">
    <property type="term" value="P:lipid metabolic process"/>
    <property type="evidence" value="ECO:0007669"/>
    <property type="project" value="UniProtKB-KW"/>
</dbReference>
<name>A0A074SEX9_9AGAM</name>
<dbReference type="STRING" id="1423351.A0A074SEX9"/>
<organism evidence="8 9">
    <name type="scientific">Rhizoctonia solani 123E</name>
    <dbReference type="NCBI Taxonomy" id="1423351"/>
    <lineage>
        <taxon>Eukaryota</taxon>
        <taxon>Fungi</taxon>
        <taxon>Dikarya</taxon>
        <taxon>Basidiomycota</taxon>
        <taxon>Agaricomycotina</taxon>
        <taxon>Agaricomycetes</taxon>
        <taxon>Cantharellales</taxon>
        <taxon>Ceratobasidiaceae</taxon>
        <taxon>Rhizoctonia</taxon>
    </lineage>
</organism>
<keyword evidence="1 8" id="KW-0808">Transferase</keyword>
<accession>A0A074SEX9</accession>
<dbReference type="AlphaFoldDB" id="A0A074SEX9"/>
<keyword evidence="6 8" id="KW-0012">Acyltransferase</keyword>
<dbReference type="PANTHER" id="PTHR23063">
    <property type="entry name" value="PHOSPHOLIPID ACYLTRANSFERASE"/>
    <property type="match status" value="1"/>
</dbReference>
<keyword evidence="3 7" id="KW-1133">Transmembrane helix</keyword>
<evidence type="ECO:0000256" key="2">
    <source>
        <dbReference type="ARBA" id="ARBA00022692"/>
    </source>
</evidence>
<proteinExistence type="predicted"/>
<keyword evidence="9" id="KW-1185">Reference proteome</keyword>
<evidence type="ECO:0000256" key="3">
    <source>
        <dbReference type="ARBA" id="ARBA00022989"/>
    </source>
</evidence>
<keyword evidence="2 7" id="KW-0812">Transmembrane</keyword>
<keyword evidence="5 7" id="KW-0472">Membrane</keyword>
<evidence type="ECO:0000256" key="6">
    <source>
        <dbReference type="ARBA" id="ARBA00023315"/>
    </source>
</evidence>
<dbReference type="HOGENOM" id="CLU_048121_2_0_1"/>
<evidence type="ECO:0000256" key="4">
    <source>
        <dbReference type="ARBA" id="ARBA00023098"/>
    </source>
</evidence>
<evidence type="ECO:0000256" key="7">
    <source>
        <dbReference type="SAM" id="Phobius"/>
    </source>
</evidence>
<gene>
    <name evidence="8" type="ORF">V565_006030</name>
</gene>
<keyword evidence="4" id="KW-0443">Lipid metabolism</keyword>
<dbReference type="GO" id="GO:0016746">
    <property type="term" value="F:acyltransferase activity"/>
    <property type="evidence" value="ECO:0007669"/>
    <property type="project" value="UniProtKB-KW"/>
</dbReference>
<dbReference type="Proteomes" id="UP000027456">
    <property type="component" value="Unassembled WGS sequence"/>
</dbReference>
<sequence>MEKFSAWRDPGTGVQPFLTPVPPQTTKSLADYGAAAFGVVVGILRSVVALVLLILFTMLRLVCIFFLPIPPLHRFLSWLVIAILGRIFLCLIGFWSISTYVASRKSRRADTRSTDKWSPGPGDIIVSNWASWVEILWLAVQYDPQFVLPVCVASTPSITQSSTPATPGRRTGTGSAQIATVSAARRQQILGFRTASLLEMIFATGHVPPYENSTSTITTTIEDIRAQSDRPLVVFPECTTSNGRALIRFADVFIAGKGKHIKHPVKGFKMFIVCARYDPPTSTTPSPTQSIPSQPGTLPNPLPHILKLLFAPAFTQSLSIRMVAPSDSPSSGSFMASEIILDNGIAPADEISEACAVLMAQASKLKRVGMGWEDKAAFLDFYRKRKSL</sequence>
<feature type="transmembrane region" description="Helical" evidence="7">
    <location>
        <begin position="75"/>
        <end position="102"/>
    </location>
</feature>
<dbReference type="EMBL" id="AZST01000007">
    <property type="protein sequence ID" value="KEP55373.1"/>
    <property type="molecule type" value="Genomic_DNA"/>
</dbReference>
<evidence type="ECO:0000256" key="1">
    <source>
        <dbReference type="ARBA" id="ARBA00022679"/>
    </source>
</evidence>